<dbReference type="Pfam" id="PF12698">
    <property type="entry name" value="ABC2_membrane_3"/>
    <property type="match status" value="1"/>
</dbReference>
<dbReference type="AlphaFoldDB" id="A0A9W3NZD7"/>
<dbReference type="GO" id="GO:0016020">
    <property type="term" value="C:membrane"/>
    <property type="evidence" value="ECO:0007669"/>
    <property type="project" value="UniProtKB-SubCell"/>
</dbReference>
<dbReference type="KEGG" id="bti:BTG_23015"/>
<proteinExistence type="predicted"/>
<name>A0A9W3NZD7_BACTU</name>
<sequence>MRNFWIVLGQTYWDRVRTKIFIGMTLLLIGGGIFLFSFPTLVQKFSGEKEKAKVVFISEAPNVTVDQSNLSKALPEWDWSLGDKTKLNQYKQELLDKKVEALFILKEGAGAEPVLDYFMKLDNPKLIQSAQVFVQNQYFQSAVVKQQLSEEAVKSLTMNVQATKQNLNNEETSSFLLVYLLVAIMYLAITSYGNAIATAVASEKASRVMEVMVTKVSPVHMVFGKILGVGLASLTQLFIFFLSMALYIKSGIFKVSDSFFGVNIDVNMITGEHAAYFLLYFVLGYFVYAALFAVFGSMVSRPEELSGTTMPITLILMGSLVVELLVVLDNPEGLVSRVTSYVPFTAPISMVVRIINGSVGSLEIITSMVVLLASISLIAMFAAKVYPKGVLRSGKSLKFIQLLKNN</sequence>
<evidence type="ECO:0000256" key="4">
    <source>
        <dbReference type="ARBA" id="ARBA00023136"/>
    </source>
</evidence>
<feature type="transmembrane region" description="Helical" evidence="5">
    <location>
        <begin position="340"/>
        <end position="359"/>
    </location>
</feature>
<dbReference type="Proteomes" id="UP000005259">
    <property type="component" value="Chromosome"/>
</dbReference>
<gene>
    <name evidence="7" type="ORF">BTG_23015</name>
</gene>
<dbReference type="EMBL" id="CP003752">
    <property type="protein sequence ID" value="AFQ18015.1"/>
    <property type="molecule type" value="Genomic_DNA"/>
</dbReference>
<feature type="transmembrane region" description="Helical" evidence="5">
    <location>
        <begin position="365"/>
        <end position="386"/>
    </location>
</feature>
<evidence type="ECO:0000256" key="3">
    <source>
        <dbReference type="ARBA" id="ARBA00022989"/>
    </source>
</evidence>
<evidence type="ECO:0000256" key="2">
    <source>
        <dbReference type="ARBA" id="ARBA00022692"/>
    </source>
</evidence>
<evidence type="ECO:0000313" key="7">
    <source>
        <dbReference type="EMBL" id="AFQ18015.1"/>
    </source>
</evidence>
<evidence type="ECO:0000313" key="8">
    <source>
        <dbReference type="Proteomes" id="UP000005259"/>
    </source>
</evidence>
<dbReference type="RefSeq" id="WP_001243607.1">
    <property type="nucleotide sequence ID" value="NC_018500.1"/>
</dbReference>
<evidence type="ECO:0000256" key="5">
    <source>
        <dbReference type="SAM" id="Phobius"/>
    </source>
</evidence>
<organism evidence="7 8">
    <name type="scientific">Bacillus thuringiensis HD-771</name>
    <dbReference type="NCBI Taxonomy" id="1218175"/>
    <lineage>
        <taxon>Bacteria</taxon>
        <taxon>Bacillati</taxon>
        <taxon>Bacillota</taxon>
        <taxon>Bacilli</taxon>
        <taxon>Bacillales</taxon>
        <taxon>Bacillaceae</taxon>
        <taxon>Bacillus</taxon>
        <taxon>Bacillus cereus group</taxon>
    </lineage>
</organism>
<feature type="domain" description="ABC-2 type transporter transmembrane" evidence="6">
    <location>
        <begin position="21"/>
        <end position="383"/>
    </location>
</feature>
<reference evidence="7 8" key="1">
    <citation type="submission" date="2012-08" db="EMBL/GenBank/DDBJ databases">
        <authorList>
            <person name="Doggett N."/>
            <person name="Teshima H."/>
            <person name="Bruce D."/>
            <person name="Detter J.C."/>
            <person name="Johnson S.L."/>
            <person name="Han C."/>
        </authorList>
    </citation>
    <scope>NUCLEOTIDE SEQUENCE [LARGE SCALE GENOMIC DNA]</scope>
    <source>
        <strain evidence="7 8">HD-771</strain>
    </source>
</reference>
<evidence type="ECO:0000259" key="6">
    <source>
        <dbReference type="Pfam" id="PF12698"/>
    </source>
</evidence>
<dbReference type="PANTHER" id="PTHR43471:SF3">
    <property type="entry name" value="ABC TRANSPORTER PERMEASE PROTEIN NATB"/>
    <property type="match status" value="1"/>
</dbReference>
<feature type="transmembrane region" description="Helical" evidence="5">
    <location>
        <begin position="176"/>
        <end position="202"/>
    </location>
</feature>
<evidence type="ECO:0000256" key="1">
    <source>
        <dbReference type="ARBA" id="ARBA00004141"/>
    </source>
</evidence>
<comment type="subcellular location">
    <subcellularLocation>
        <location evidence="1">Membrane</location>
        <topology evidence="1">Multi-pass membrane protein</topology>
    </subcellularLocation>
</comment>
<feature type="transmembrane region" description="Helical" evidence="5">
    <location>
        <begin position="222"/>
        <end position="248"/>
    </location>
</feature>
<protein>
    <submittedName>
        <fullName evidence="7">Sodium export permease</fullName>
    </submittedName>
</protein>
<keyword evidence="4 5" id="KW-0472">Membrane</keyword>
<dbReference type="GO" id="GO:0140359">
    <property type="term" value="F:ABC-type transporter activity"/>
    <property type="evidence" value="ECO:0007669"/>
    <property type="project" value="InterPro"/>
</dbReference>
<keyword evidence="2 5" id="KW-0812">Transmembrane</keyword>
<feature type="transmembrane region" description="Helical" evidence="5">
    <location>
        <begin position="310"/>
        <end position="328"/>
    </location>
</feature>
<dbReference type="PANTHER" id="PTHR43471">
    <property type="entry name" value="ABC TRANSPORTER PERMEASE"/>
    <property type="match status" value="1"/>
</dbReference>
<accession>A0A9W3NZD7</accession>
<keyword evidence="3 5" id="KW-1133">Transmembrane helix</keyword>
<feature type="transmembrane region" description="Helical" evidence="5">
    <location>
        <begin position="20"/>
        <end position="42"/>
    </location>
</feature>
<feature type="transmembrane region" description="Helical" evidence="5">
    <location>
        <begin position="277"/>
        <end position="298"/>
    </location>
</feature>
<dbReference type="InterPro" id="IPR013525">
    <property type="entry name" value="ABC2_TM"/>
</dbReference>